<evidence type="ECO:0000313" key="2">
    <source>
        <dbReference type="Proteomes" id="UP000499080"/>
    </source>
</evidence>
<keyword evidence="2" id="KW-1185">Reference proteome</keyword>
<sequence length="115" mass="12697">MNQYGFFCTHFGRSGVPFLKTHYQHADLLTDYNLCGLRQNLHIYDLPSTQAYYGANTYLEVASGLPGSITTHSMSVLFTATTSLSAAFCLDHILRCGIYSSADLVRMNSCETGVI</sequence>
<proteinExistence type="predicted"/>
<name>A0A4Y2NPN8_ARAVE</name>
<gene>
    <name evidence="1" type="ORF">AVEN_50300_1</name>
</gene>
<reference evidence="1 2" key="1">
    <citation type="journal article" date="2019" name="Sci. Rep.">
        <title>Orb-weaving spider Araneus ventricosus genome elucidates the spidroin gene catalogue.</title>
        <authorList>
            <person name="Kono N."/>
            <person name="Nakamura H."/>
            <person name="Ohtoshi R."/>
            <person name="Moran D.A.P."/>
            <person name="Shinohara A."/>
            <person name="Yoshida Y."/>
            <person name="Fujiwara M."/>
            <person name="Mori M."/>
            <person name="Tomita M."/>
            <person name="Arakawa K."/>
        </authorList>
    </citation>
    <scope>NUCLEOTIDE SEQUENCE [LARGE SCALE GENOMIC DNA]</scope>
</reference>
<protein>
    <submittedName>
        <fullName evidence="1">Uncharacterized protein</fullName>
    </submittedName>
</protein>
<organism evidence="1 2">
    <name type="scientific">Araneus ventricosus</name>
    <name type="common">Orbweaver spider</name>
    <name type="synonym">Epeira ventricosa</name>
    <dbReference type="NCBI Taxonomy" id="182803"/>
    <lineage>
        <taxon>Eukaryota</taxon>
        <taxon>Metazoa</taxon>
        <taxon>Ecdysozoa</taxon>
        <taxon>Arthropoda</taxon>
        <taxon>Chelicerata</taxon>
        <taxon>Arachnida</taxon>
        <taxon>Araneae</taxon>
        <taxon>Araneomorphae</taxon>
        <taxon>Entelegynae</taxon>
        <taxon>Araneoidea</taxon>
        <taxon>Araneidae</taxon>
        <taxon>Araneus</taxon>
    </lineage>
</organism>
<evidence type="ECO:0000313" key="1">
    <source>
        <dbReference type="EMBL" id="GBN40902.1"/>
    </source>
</evidence>
<dbReference type="EMBL" id="BGPR01009570">
    <property type="protein sequence ID" value="GBN40902.1"/>
    <property type="molecule type" value="Genomic_DNA"/>
</dbReference>
<accession>A0A4Y2NPN8</accession>
<comment type="caution">
    <text evidence="1">The sequence shown here is derived from an EMBL/GenBank/DDBJ whole genome shotgun (WGS) entry which is preliminary data.</text>
</comment>
<dbReference type="AlphaFoldDB" id="A0A4Y2NPN8"/>
<dbReference type="Proteomes" id="UP000499080">
    <property type="component" value="Unassembled WGS sequence"/>
</dbReference>